<accession>A0A8J2XSJ1</accession>
<name>A0A8J2XSJ1_9BACT</name>
<dbReference type="Gene3D" id="2.120.10.30">
    <property type="entry name" value="TolB, C-terminal domain"/>
    <property type="match status" value="1"/>
</dbReference>
<dbReference type="SUPFAM" id="SSF48230">
    <property type="entry name" value="Chondroitin AC/alginate lyase"/>
    <property type="match status" value="1"/>
</dbReference>
<evidence type="ECO:0000256" key="3">
    <source>
        <dbReference type="SAM" id="SignalP"/>
    </source>
</evidence>
<dbReference type="InterPro" id="IPR011042">
    <property type="entry name" value="6-blade_b-propeller_TolB-like"/>
</dbReference>
<dbReference type="Proteomes" id="UP000607559">
    <property type="component" value="Unassembled WGS sequence"/>
</dbReference>
<keyword evidence="1 3" id="KW-0732">Signal</keyword>
<dbReference type="RefSeq" id="WP_188930856.1">
    <property type="nucleotide sequence ID" value="NZ_BMJC01000002.1"/>
</dbReference>
<dbReference type="EMBL" id="BMJC01000002">
    <property type="protein sequence ID" value="GGA95410.1"/>
    <property type="molecule type" value="Genomic_DNA"/>
</dbReference>
<dbReference type="InterPro" id="IPR008397">
    <property type="entry name" value="Alginate_lyase_dom"/>
</dbReference>
<keyword evidence="2" id="KW-0456">Lyase</keyword>
<dbReference type="GO" id="GO:0042597">
    <property type="term" value="C:periplasmic space"/>
    <property type="evidence" value="ECO:0007669"/>
    <property type="project" value="InterPro"/>
</dbReference>
<dbReference type="InterPro" id="IPR008929">
    <property type="entry name" value="Chondroitin_lyas"/>
</dbReference>
<proteinExistence type="predicted"/>
<comment type="caution">
    <text evidence="5">The sequence shown here is derived from an EMBL/GenBank/DDBJ whole genome shotgun (WGS) entry which is preliminary data.</text>
</comment>
<dbReference type="Gene3D" id="1.50.10.100">
    <property type="entry name" value="Chondroitin AC/alginate lyase"/>
    <property type="match status" value="1"/>
</dbReference>
<dbReference type="AlphaFoldDB" id="A0A8J2XSJ1"/>
<feature type="chain" id="PRO_5035257774" description="Alginate lyase domain-containing protein" evidence="3">
    <location>
        <begin position="19"/>
        <end position="654"/>
    </location>
</feature>
<keyword evidence="6" id="KW-1185">Reference proteome</keyword>
<evidence type="ECO:0000313" key="6">
    <source>
        <dbReference type="Proteomes" id="UP000607559"/>
    </source>
</evidence>
<evidence type="ECO:0000259" key="4">
    <source>
        <dbReference type="Pfam" id="PF05426"/>
    </source>
</evidence>
<dbReference type="GO" id="GO:0016829">
    <property type="term" value="F:lyase activity"/>
    <property type="evidence" value="ECO:0007669"/>
    <property type="project" value="UniProtKB-KW"/>
</dbReference>
<reference evidence="5" key="2">
    <citation type="submission" date="2020-09" db="EMBL/GenBank/DDBJ databases">
        <authorList>
            <person name="Sun Q."/>
            <person name="Zhou Y."/>
        </authorList>
    </citation>
    <scope>NUCLEOTIDE SEQUENCE</scope>
    <source>
        <strain evidence="5">CGMCC 1.15448</strain>
    </source>
</reference>
<protein>
    <recommendedName>
        <fullName evidence="4">Alginate lyase domain-containing protein</fullName>
    </recommendedName>
</protein>
<evidence type="ECO:0000256" key="1">
    <source>
        <dbReference type="ARBA" id="ARBA00022729"/>
    </source>
</evidence>
<dbReference type="Pfam" id="PF05426">
    <property type="entry name" value="Alginate_lyase"/>
    <property type="match status" value="1"/>
</dbReference>
<feature type="signal peptide" evidence="3">
    <location>
        <begin position="1"/>
        <end position="18"/>
    </location>
</feature>
<gene>
    <name evidence="5" type="ORF">GCM10011511_18480</name>
</gene>
<evidence type="ECO:0000256" key="2">
    <source>
        <dbReference type="ARBA" id="ARBA00023239"/>
    </source>
</evidence>
<feature type="domain" description="Alginate lyase" evidence="4">
    <location>
        <begin position="325"/>
        <end position="603"/>
    </location>
</feature>
<dbReference type="SUPFAM" id="SSF63829">
    <property type="entry name" value="Calcium-dependent phosphotriesterase"/>
    <property type="match status" value="1"/>
</dbReference>
<sequence length="654" mass="72471">MKKLCWAFALILPSLSQAQTNAHFLEKLWETDTIVAIPESVLPNATNTGLYVSLIDGGGWDVDGKGGVGKLSLDGKHYTPGWITGLNAPKGLGRFGNRLYVADISNVVVIDIAKGAIEKKIDIAGANGLNDITVDANGIVYVSDSKAGKVYRIERDVPQLYMDNLAGANGLKATKAGLYILANKAVLLADAHKQLKTITTLPNGGDGVEEAGDGDLIVSEWIGFVYYVYADGRKELLLDRQKEKKNTADIHYDIPTKTLYIPGFNTKTVSAWRLIDANRAASLLWNDNRLATLRQKAQTSDANATQLIAQLRTQADHLLQLPLTSVMDKDVTPPSGNKHDYMSHAPYYWYDSSKPNGLPYIRHDGRRNPEIYKITDHRNLGELGGNVQTLTLAWYLSGDDRYCTKATQLLRHWFLDEATRMNPNLEYAQGIPGINTGRGTGIIETIPLIGIAQAALLLEGSTAWTTTDAKALRSWYTQYLDWMLSSNNGTQEHNATNNHGTWFLAQATACALYIGDAAKARMLAEEGKAKMDHQIEVDGKMPEELARTNGLGYSTYNLQAFFTLAHLAGHTGVDLWQYKDQQQGSIRIAFDWLIPYALDQKKWEYQQISAYNKDELYALLLQAYPVYSDQKYLADARLIYPNGGNPVTEITWGL</sequence>
<organism evidence="5 6">
    <name type="scientific">Puia dinghuensis</name>
    <dbReference type="NCBI Taxonomy" id="1792502"/>
    <lineage>
        <taxon>Bacteria</taxon>
        <taxon>Pseudomonadati</taxon>
        <taxon>Bacteroidota</taxon>
        <taxon>Chitinophagia</taxon>
        <taxon>Chitinophagales</taxon>
        <taxon>Chitinophagaceae</taxon>
        <taxon>Puia</taxon>
    </lineage>
</organism>
<reference evidence="5" key="1">
    <citation type="journal article" date="2014" name="Int. J. Syst. Evol. Microbiol.">
        <title>Complete genome sequence of Corynebacterium casei LMG S-19264T (=DSM 44701T), isolated from a smear-ripened cheese.</title>
        <authorList>
            <consortium name="US DOE Joint Genome Institute (JGI-PGF)"/>
            <person name="Walter F."/>
            <person name="Albersmeier A."/>
            <person name="Kalinowski J."/>
            <person name="Ruckert C."/>
        </authorList>
    </citation>
    <scope>NUCLEOTIDE SEQUENCE</scope>
    <source>
        <strain evidence="5">CGMCC 1.15448</strain>
    </source>
</reference>
<evidence type="ECO:0000313" key="5">
    <source>
        <dbReference type="EMBL" id="GGA95410.1"/>
    </source>
</evidence>